<evidence type="ECO:0000313" key="1">
    <source>
        <dbReference type="EMBL" id="EOD01828.1"/>
    </source>
</evidence>
<dbReference type="Proteomes" id="UP000013378">
    <property type="component" value="Unassembled WGS sequence"/>
</dbReference>
<dbReference type="STRING" id="1304284.L21TH_0100"/>
<name>R1AX93_9FIRM</name>
<gene>
    <name evidence="1" type="ORF">L21TH_0100</name>
</gene>
<organism evidence="1 2">
    <name type="scientific">Caldisalinibacter kiritimatiensis</name>
    <dbReference type="NCBI Taxonomy" id="1304284"/>
    <lineage>
        <taxon>Bacteria</taxon>
        <taxon>Bacillati</taxon>
        <taxon>Bacillota</taxon>
        <taxon>Tissierellia</taxon>
        <taxon>Tissierellales</taxon>
        <taxon>Thermohalobacteraceae</taxon>
        <taxon>Caldisalinibacter</taxon>
    </lineage>
</organism>
<comment type="caution">
    <text evidence="1">The sequence shown here is derived from an EMBL/GenBank/DDBJ whole genome shotgun (WGS) entry which is preliminary data.</text>
</comment>
<keyword evidence="2" id="KW-1185">Reference proteome</keyword>
<reference evidence="1 2" key="1">
    <citation type="journal article" date="2015" name="Geomicrobiol. J.">
        <title>Caldisalinibacter kiritimatiensis gen. nov., sp. nov., a moderately thermohalophilic thiosulfate-reducing bacterium from a hypersaline microbial mat.</title>
        <authorList>
            <person name="Ben Hania W."/>
            <person name="Joseph M."/>
            <person name="Fiebig A."/>
            <person name="Bunk B."/>
            <person name="Klenk H.-P."/>
            <person name="Fardeau M.-L."/>
            <person name="Spring S."/>
        </authorList>
    </citation>
    <scope>NUCLEOTIDE SEQUENCE [LARGE SCALE GENOMIC DNA]</scope>
    <source>
        <strain evidence="1 2">L21-TH-D2</strain>
    </source>
</reference>
<evidence type="ECO:0000313" key="2">
    <source>
        <dbReference type="Proteomes" id="UP000013378"/>
    </source>
</evidence>
<dbReference type="EMBL" id="ARZA01000015">
    <property type="protein sequence ID" value="EOD01828.1"/>
    <property type="molecule type" value="Genomic_DNA"/>
</dbReference>
<accession>R1AX93</accession>
<protein>
    <submittedName>
        <fullName evidence="1">Uncharacterized protein</fullName>
    </submittedName>
</protein>
<proteinExistence type="predicted"/>
<dbReference type="AlphaFoldDB" id="R1AX93"/>
<sequence>MLGKLIYFHFGQGFILTIWDVKGADGGYIVPVDEFHLNYMGCKVI</sequence>